<dbReference type="EMBL" id="LR903328">
    <property type="protein sequence ID" value="CAD7251766.1"/>
    <property type="molecule type" value="Genomic_DNA"/>
</dbReference>
<gene>
    <name evidence="2" type="ORF">DSTB1V02_LOCUS11528</name>
</gene>
<dbReference type="AlphaFoldDB" id="A0A7R9AD95"/>
<evidence type="ECO:0000313" key="2">
    <source>
        <dbReference type="EMBL" id="CAD7251766.1"/>
    </source>
</evidence>
<name>A0A7R9AD95_9CRUS</name>
<protein>
    <submittedName>
        <fullName evidence="2">Uncharacterized protein</fullName>
    </submittedName>
</protein>
<feature type="region of interest" description="Disordered" evidence="1">
    <location>
        <begin position="375"/>
        <end position="467"/>
    </location>
</feature>
<organism evidence="2">
    <name type="scientific">Darwinula stevensoni</name>
    <dbReference type="NCBI Taxonomy" id="69355"/>
    <lineage>
        <taxon>Eukaryota</taxon>
        <taxon>Metazoa</taxon>
        <taxon>Ecdysozoa</taxon>
        <taxon>Arthropoda</taxon>
        <taxon>Crustacea</taxon>
        <taxon>Oligostraca</taxon>
        <taxon>Ostracoda</taxon>
        <taxon>Podocopa</taxon>
        <taxon>Podocopida</taxon>
        <taxon>Darwinulocopina</taxon>
        <taxon>Darwinuloidea</taxon>
        <taxon>Darwinulidae</taxon>
        <taxon>Darwinula</taxon>
    </lineage>
</organism>
<sequence>MEMYWMSANARVGSVNSGQAMLTSRMAITREDRLVASTSTQESEKEETVPPTQMEEWSKEAMQLEGTGSNGLGKVVNLLQGEIKEQLPMGRKEASEKPTDVFAAMLKVTERIVHPESVSSWSHLPPGSPEEVFALKNPIKGDERKQEQEERDGEADSIVVEMQVGMKNSIECNALNRDESQTSTLSLSKETMEMEGDAKERGEILNDTQEADGQNLSVLGAGPELDVHGHAGGGETDQNGMAKRKTTEKLDKVAMGLIVNVTVMEQEICPRTGIDSFHLIRQYLVKVNDRNEIPKEMVAFCERGIQISPPRSGTAGGNRISDVSLTSGSLADVSSLTFTSSGSRKSARTSMLSAVTDRNQGRIWETLLPTLRKSSSDTALKEEEEHPDVEIIQSTSDPTPVKQNRMDIDLEPAVVDLTTPSPSKEEEKMQQEAKEEQRSPKSGRKRILENPMESSSELSSYSPPPRKVSRRLRVPLLHTPIVEESSSEIQSEFEEMPCQDALSTEDILQTMELKCKEIKGTSLQPGMKVFGQWVDRMFYSGTVASEEAPLETWKRWMVHFDDGEKKVLREVDILPIKLLTKGTSVTVMLGGYKSDTGIILGLKRLVPVHSESSLS</sequence>
<accession>A0A7R9AD95</accession>
<feature type="compositionally biased region" description="Low complexity" evidence="1">
    <location>
        <begin position="449"/>
        <end position="461"/>
    </location>
</feature>
<dbReference type="Proteomes" id="UP000677054">
    <property type="component" value="Unassembled WGS sequence"/>
</dbReference>
<feature type="compositionally biased region" description="Basic and acidic residues" evidence="1">
    <location>
        <begin position="423"/>
        <end position="439"/>
    </location>
</feature>
<reference evidence="2" key="1">
    <citation type="submission" date="2020-11" db="EMBL/GenBank/DDBJ databases">
        <authorList>
            <person name="Tran Van P."/>
        </authorList>
    </citation>
    <scope>NUCLEOTIDE SEQUENCE</scope>
</reference>
<evidence type="ECO:0000256" key="1">
    <source>
        <dbReference type="SAM" id="MobiDB-lite"/>
    </source>
</evidence>
<evidence type="ECO:0000313" key="3">
    <source>
        <dbReference type="Proteomes" id="UP000677054"/>
    </source>
</evidence>
<keyword evidence="3" id="KW-1185">Reference proteome</keyword>
<feature type="compositionally biased region" description="Polar residues" evidence="1">
    <location>
        <begin position="392"/>
        <end position="402"/>
    </location>
</feature>
<dbReference type="Gene3D" id="2.30.30.140">
    <property type="match status" value="1"/>
</dbReference>
<dbReference type="OrthoDB" id="129353at2759"/>
<dbReference type="EMBL" id="CAJPEV010003811">
    <property type="protein sequence ID" value="CAG0900578.1"/>
    <property type="molecule type" value="Genomic_DNA"/>
</dbReference>
<proteinExistence type="predicted"/>
<feature type="region of interest" description="Disordered" evidence="1">
    <location>
        <begin position="34"/>
        <end position="55"/>
    </location>
</feature>